<sequence>MKSKHLISIILSFVLFGSIAAQNKLGEGFFSPKTDEIETLYLYNIPNSRAGSQERPIDSITFVKRHANYADGIGYAPKNFAPFKEKLDYGLFILRVKKLGIDYIEIIINENTGETAYVNSQQGRFITWGEFFLNCHSVEFIDKNQKVFDNPMIKSAGRVVSPTNFRVRYIMGDWMEVEILADDYNTEKGKGWIRWRKDEELLIIYNLFS</sequence>
<dbReference type="Proteomes" id="UP001139461">
    <property type="component" value="Unassembled WGS sequence"/>
</dbReference>
<name>A0A9X1U0I2_9FLAO</name>
<dbReference type="RefSeq" id="WP_237602818.1">
    <property type="nucleotide sequence ID" value="NZ_JAIRBA010000013.1"/>
</dbReference>
<dbReference type="EMBL" id="JAIRBA010000013">
    <property type="protein sequence ID" value="MCG2419029.1"/>
    <property type="molecule type" value="Genomic_DNA"/>
</dbReference>
<gene>
    <name evidence="1" type="ORF">K8089_08330</name>
</gene>
<evidence type="ECO:0000313" key="2">
    <source>
        <dbReference type="Proteomes" id="UP001139461"/>
    </source>
</evidence>
<reference evidence="1" key="1">
    <citation type="submission" date="2021-09" db="EMBL/GenBank/DDBJ databases">
        <title>Genome of Aequorivita sp. strain F47161.</title>
        <authorList>
            <person name="Wang Y."/>
        </authorList>
    </citation>
    <scope>NUCLEOTIDE SEQUENCE</scope>
    <source>
        <strain evidence="1">F47161</strain>
    </source>
</reference>
<proteinExistence type="predicted"/>
<accession>A0A9X1U0I2</accession>
<comment type="caution">
    <text evidence="1">The sequence shown here is derived from an EMBL/GenBank/DDBJ whole genome shotgun (WGS) entry which is preliminary data.</text>
</comment>
<dbReference type="AlphaFoldDB" id="A0A9X1U0I2"/>
<organism evidence="1 2">
    <name type="scientific">Aequorivita vitellina</name>
    <dbReference type="NCBI Taxonomy" id="2874475"/>
    <lineage>
        <taxon>Bacteria</taxon>
        <taxon>Pseudomonadati</taxon>
        <taxon>Bacteroidota</taxon>
        <taxon>Flavobacteriia</taxon>
        <taxon>Flavobacteriales</taxon>
        <taxon>Flavobacteriaceae</taxon>
        <taxon>Aequorivita</taxon>
    </lineage>
</organism>
<evidence type="ECO:0000313" key="1">
    <source>
        <dbReference type="EMBL" id="MCG2419029.1"/>
    </source>
</evidence>
<protein>
    <submittedName>
        <fullName evidence="1">Uncharacterized protein</fullName>
    </submittedName>
</protein>
<keyword evidence="2" id="KW-1185">Reference proteome</keyword>